<evidence type="ECO:0000313" key="1">
    <source>
        <dbReference type="EMBL" id="SHK34648.1"/>
    </source>
</evidence>
<reference evidence="1 2" key="1">
    <citation type="submission" date="2016-11" db="EMBL/GenBank/DDBJ databases">
        <authorList>
            <person name="Jaros S."/>
            <person name="Januszkiewicz K."/>
            <person name="Wedrychowicz H."/>
        </authorList>
    </citation>
    <scope>NUCLEOTIDE SEQUENCE [LARGE SCALE GENOMIC DNA]</scope>
    <source>
        <strain evidence="1 2">DSM 15480</strain>
    </source>
</reference>
<protein>
    <submittedName>
        <fullName evidence="1">Uncharacterized protein</fullName>
    </submittedName>
</protein>
<dbReference type="EMBL" id="FQZY01000043">
    <property type="protein sequence ID" value="SHK34648.1"/>
    <property type="molecule type" value="Genomic_DNA"/>
</dbReference>
<gene>
    <name evidence="1" type="ORF">SAMN02745243_02759</name>
</gene>
<proteinExistence type="predicted"/>
<accession>A0A1M6RQN4</accession>
<dbReference type="STRING" id="1121950.SAMN02745243_02759"/>
<dbReference type="Proteomes" id="UP000184301">
    <property type="component" value="Unassembled WGS sequence"/>
</dbReference>
<organism evidence="1 2">
    <name type="scientific">Hespellia stercorisuis DSM 15480</name>
    <dbReference type="NCBI Taxonomy" id="1121950"/>
    <lineage>
        <taxon>Bacteria</taxon>
        <taxon>Bacillati</taxon>
        <taxon>Bacillota</taxon>
        <taxon>Clostridia</taxon>
        <taxon>Lachnospirales</taxon>
        <taxon>Lachnospiraceae</taxon>
        <taxon>Hespellia</taxon>
    </lineage>
</organism>
<evidence type="ECO:0000313" key="2">
    <source>
        <dbReference type="Proteomes" id="UP000184301"/>
    </source>
</evidence>
<name>A0A1M6RQN4_9FIRM</name>
<keyword evidence="2" id="KW-1185">Reference proteome</keyword>
<dbReference type="AlphaFoldDB" id="A0A1M6RQN4"/>
<sequence length="59" mass="7225">MKKSRKKRTSPEDKLFLTRIIYTFGTEAAYMEFFQNWVETTCRLNPNSVNKKHLKRWKK</sequence>